<evidence type="ECO:0000313" key="8">
    <source>
        <dbReference type="Proteomes" id="UP001515480"/>
    </source>
</evidence>
<comment type="subcellular location">
    <subcellularLocation>
        <location evidence="1">Membrane</location>
        <topology evidence="1">Multi-pass membrane protein</topology>
    </subcellularLocation>
</comment>
<protein>
    <recommendedName>
        <fullName evidence="9">Magnesium transporter</fullName>
    </recommendedName>
</protein>
<evidence type="ECO:0000256" key="2">
    <source>
        <dbReference type="ARBA" id="ARBA00022692"/>
    </source>
</evidence>
<feature type="transmembrane region" description="Helical" evidence="6">
    <location>
        <begin position="272"/>
        <end position="295"/>
    </location>
</feature>
<name>A0AB34JZM1_PRYPA</name>
<feature type="transmembrane region" description="Helical" evidence="6">
    <location>
        <begin position="72"/>
        <end position="101"/>
    </location>
</feature>
<evidence type="ECO:0000256" key="6">
    <source>
        <dbReference type="SAM" id="Phobius"/>
    </source>
</evidence>
<dbReference type="GO" id="GO:0015095">
    <property type="term" value="F:magnesium ion transmembrane transporter activity"/>
    <property type="evidence" value="ECO:0007669"/>
    <property type="project" value="InterPro"/>
</dbReference>
<organism evidence="7 8">
    <name type="scientific">Prymnesium parvum</name>
    <name type="common">Toxic golden alga</name>
    <dbReference type="NCBI Taxonomy" id="97485"/>
    <lineage>
        <taxon>Eukaryota</taxon>
        <taxon>Haptista</taxon>
        <taxon>Haptophyta</taxon>
        <taxon>Prymnesiophyceae</taxon>
        <taxon>Prymnesiales</taxon>
        <taxon>Prymnesiaceae</taxon>
        <taxon>Prymnesium</taxon>
    </lineage>
</organism>
<reference evidence="7 8" key="1">
    <citation type="journal article" date="2024" name="Science">
        <title>Giant polyketide synthase enzymes in the biosynthesis of giant marine polyether toxins.</title>
        <authorList>
            <person name="Fallon T.R."/>
            <person name="Shende V.V."/>
            <person name="Wierzbicki I.H."/>
            <person name="Pendleton A.L."/>
            <person name="Watervoot N.F."/>
            <person name="Auber R.P."/>
            <person name="Gonzalez D.J."/>
            <person name="Wisecaver J.H."/>
            <person name="Moore B.S."/>
        </authorList>
    </citation>
    <scope>NUCLEOTIDE SEQUENCE [LARGE SCALE GENOMIC DNA]</scope>
    <source>
        <strain evidence="7 8">12B1</strain>
    </source>
</reference>
<keyword evidence="4 6" id="KW-0472">Membrane</keyword>
<keyword evidence="3 6" id="KW-1133">Transmembrane helix</keyword>
<feature type="compositionally biased region" description="Basic and acidic residues" evidence="5">
    <location>
        <begin position="334"/>
        <end position="349"/>
    </location>
</feature>
<evidence type="ECO:0000256" key="1">
    <source>
        <dbReference type="ARBA" id="ARBA00004141"/>
    </source>
</evidence>
<dbReference type="Proteomes" id="UP001515480">
    <property type="component" value="Unassembled WGS sequence"/>
</dbReference>
<evidence type="ECO:0000256" key="4">
    <source>
        <dbReference type="ARBA" id="ARBA00023136"/>
    </source>
</evidence>
<feature type="region of interest" description="Disordered" evidence="5">
    <location>
        <begin position="334"/>
        <end position="355"/>
    </location>
</feature>
<keyword evidence="2 6" id="KW-0812">Transmembrane</keyword>
<feature type="transmembrane region" description="Helical" evidence="6">
    <location>
        <begin position="201"/>
        <end position="220"/>
    </location>
</feature>
<dbReference type="GO" id="GO:0016020">
    <property type="term" value="C:membrane"/>
    <property type="evidence" value="ECO:0007669"/>
    <property type="project" value="UniProtKB-SubCell"/>
</dbReference>
<feature type="transmembrane region" description="Helical" evidence="6">
    <location>
        <begin position="162"/>
        <end position="181"/>
    </location>
</feature>
<comment type="caution">
    <text evidence="7">The sequence shown here is derived from an EMBL/GenBank/DDBJ whole genome shotgun (WGS) entry which is preliminary data.</text>
</comment>
<feature type="transmembrane region" description="Helical" evidence="6">
    <location>
        <begin position="121"/>
        <end position="142"/>
    </location>
</feature>
<accession>A0AB34JZM1</accession>
<evidence type="ECO:0000313" key="7">
    <source>
        <dbReference type="EMBL" id="KAL1527164.1"/>
    </source>
</evidence>
<feature type="compositionally biased region" description="Low complexity" evidence="5">
    <location>
        <begin position="436"/>
        <end position="448"/>
    </location>
</feature>
<evidence type="ECO:0000256" key="3">
    <source>
        <dbReference type="ARBA" id="ARBA00022989"/>
    </source>
</evidence>
<evidence type="ECO:0008006" key="9">
    <source>
        <dbReference type="Google" id="ProtNLM"/>
    </source>
</evidence>
<keyword evidence="8" id="KW-1185">Reference proteome</keyword>
<sequence>MAHQLPATSVGTPYWNSTLQCDVDSSDSSSTLIGVIMGLSASVGINSGQNIQAIGLSASEAVRARPYTSRTWLIGLVVFLTGSFLNFAAFSFAASSILVPLEAVQFVTNVCFNKCVNKKPIPLRMLVGVALAVSGVALSVVFGSTDVRCFTIDELIDFWAVPLWWIYLLLTLVIAAAAYAVHRRYLAAQKAGRPLARSQYVLPVTFAVSSALVGGANMIVHSKAVAELFELQAGGELIFASWYFYLEFSLLSVTGCIWLYKMNESLGLYDPLFIIPLLQSSYILFGVISGGIYFQEFAGLHNGPAGWVGWPLFILGMLMILYGLYLIAPDQKTERTGPPRAGPSEEKLEPIGASPMDTTEHEISMEVVMENPLEEDPAAAPQPTAVRLATVQTSGAHTRSLSFPPMLPSHALARLQHASPTMVSITITQSFPEGCRTSPQQTQQRSPQVKYDSPVEFDGSGSHRNAASVEASIASSPWDGELEERV</sequence>
<evidence type="ECO:0000256" key="5">
    <source>
        <dbReference type="SAM" id="MobiDB-lite"/>
    </source>
</evidence>
<dbReference type="EMBL" id="JBGBPQ010000003">
    <property type="protein sequence ID" value="KAL1527164.1"/>
    <property type="molecule type" value="Genomic_DNA"/>
</dbReference>
<dbReference type="SUPFAM" id="SSF103481">
    <property type="entry name" value="Multidrug resistance efflux transporter EmrE"/>
    <property type="match status" value="1"/>
</dbReference>
<proteinExistence type="predicted"/>
<dbReference type="PANTHER" id="PTHR12570:SF9">
    <property type="entry name" value="MAGNESIUM TRANSPORTER NIPA8-RELATED"/>
    <property type="match status" value="1"/>
</dbReference>
<dbReference type="AlphaFoldDB" id="A0AB34JZM1"/>
<feature type="region of interest" description="Disordered" evidence="5">
    <location>
        <begin position="432"/>
        <end position="486"/>
    </location>
</feature>
<gene>
    <name evidence="7" type="ORF">AB1Y20_015844</name>
</gene>
<dbReference type="InterPro" id="IPR008521">
    <property type="entry name" value="Mg_trans_NIPA"/>
</dbReference>
<dbReference type="InterPro" id="IPR037185">
    <property type="entry name" value="EmrE-like"/>
</dbReference>
<feature type="transmembrane region" description="Helical" evidence="6">
    <location>
        <begin position="240"/>
        <end position="260"/>
    </location>
</feature>
<dbReference type="Pfam" id="PF05653">
    <property type="entry name" value="Mg_trans_NIPA"/>
    <property type="match status" value="1"/>
</dbReference>
<feature type="transmembrane region" description="Helical" evidence="6">
    <location>
        <begin position="307"/>
        <end position="328"/>
    </location>
</feature>
<dbReference type="PANTHER" id="PTHR12570">
    <property type="match status" value="1"/>
</dbReference>